<evidence type="ECO:0000313" key="1">
    <source>
        <dbReference type="EMBL" id="AGM11593.1"/>
    </source>
</evidence>
<keyword evidence="2" id="KW-1185">Reference proteome</keyword>
<evidence type="ECO:0000313" key="2">
    <source>
        <dbReference type="Proteomes" id="UP000202786"/>
    </source>
</evidence>
<sequence length="155" mass="17058">MPHYKAEYEANGRDVTIQQVRGPDSRMGASEPGAWIDGKAVYLSVIEENPKIVPEAFRPSDLMDVSEVEKVVSWLVSEDRLVCKKCSDTFPFENNVSTGFAGVKCGKCANRDATCTDGDSHDWKCTNPHQKHNARVATKYSCQKCPATKSTTPTG</sequence>
<accession>R4TN14</accession>
<dbReference type="GeneID" id="16194153"/>
<reference evidence="1 2" key="1">
    <citation type="submission" date="2012-12" db="EMBL/GenBank/DDBJ databases">
        <authorList>
            <person name="Sencilo A."/>
            <person name="Jacobs-Sera D."/>
            <person name="Russell D.A."/>
            <person name="Ko C."/>
            <person name="Atanasova N."/>
            <person name="Osterlund E."/>
            <person name="Oksanen H.M."/>
            <person name="Bamford D.H."/>
            <person name="Hatfull G.F."/>
            <person name="Roine E."/>
            <person name="Hendrix R.W."/>
        </authorList>
    </citation>
    <scope>NUCLEOTIDE SEQUENCE [LARGE SCALE GENOMIC DNA]</scope>
</reference>
<organism evidence="1 2">
    <name type="scientific">Halogranum tailed virus 1</name>
    <dbReference type="NCBI Taxonomy" id="1273749"/>
    <lineage>
        <taxon>Viruses</taxon>
        <taxon>Duplodnaviria</taxon>
        <taxon>Heunggongvirae</taxon>
        <taxon>Uroviricota</taxon>
        <taxon>Caudoviricetes</taxon>
        <taxon>Thumleimavirales</taxon>
        <taxon>Halomagnusviridae</taxon>
        <taxon>Hagravirus</taxon>
        <taxon>Hagravirus capitaneum</taxon>
        <taxon>Hagravirus HGTV1</taxon>
    </lineage>
</organism>
<gene>
    <name evidence="1" type="primary">296</name>
    <name evidence="1" type="ORF">HGTV1_296</name>
</gene>
<protein>
    <submittedName>
        <fullName evidence="1">Uncharacterized protein</fullName>
    </submittedName>
</protein>
<proteinExistence type="predicted"/>
<dbReference type="Proteomes" id="UP000202786">
    <property type="component" value="Segment"/>
</dbReference>
<name>R4TN14_9CAUD</name>
<dbReference type="RefSeq" id="YP_008059471.1">
    <property type="nucleotide sequence ID" value="NC_021328.1"/>
</dbReference>
<dbReference type="EMBL" id="KC292026">
    <property type="protein sequence ID" value="AGM11593.1"/>
    <property type="molecule type" value="Genomic_DNA"/>
</dbReference>
<dbReference type="KEGG" id="vg:16194153"/>